<dbReference type="STRING" id="157838.AN964_03230"/>
<dbReference type="PROSITE" id="PS00371">
    <property type="entry name" value="PTS_EIIA_TYPE_1_HIS"/>
    <property type="match status" value="1"/>
</dbReference>
<evidence type="ECO:0000256" key="5">
    <source>
        <dbReference type="ARBA" id="ARBA00022683"/>
    </source>
</evidence>
<dbReference type="Gene3D" id="2.70.70.10">
    <property type="entry name" value="Glucose Permease (Domain IIA)"/>
    <property type="match status" value="1"/>
</dbReference>
<keyword evidence="3 8" id="KW-0762">Sugar transport</keyword>
<sequence>MFKNLFKKTPLEIYAPVNGRVIPIEEVPDPVFSQKMMGEGIAIMPSNGGIHSPVEGTIIQVAPTKHAVGILAKDGTEILIHIGLETVALEGEGFTVRVNEGDRVSMGQLLIEVDWEYIGTHASSTVTPMVITNSHDGNKQYTFTEEKEGIQGQTVMITASGK</sequence>
<reference evidence="8 9" key="1">
    <citation type="submission" date="2015-09" db="EMBL/GenBank/DDBJ databases">
        <title>Genome sequencing project for genomic taxonomy and phylogenomics of Bacillus-like bacteria.</title>
        <authorList>
            <person name="Liu B."/>
            <person name="Wang J."/>
            <person name="Zhu Y."/>
            <person name="Liu G."/>
            <person name="Chen Q."/>
            <person name="Chen Z."/>
            <person name="Lan J."/>
            <person name="Che J."/>
            <person name="Ge C."/>
            <person name="Shi H."/>
            <person name="Pan Z."/>
            <person name="Liu X."/>
        </authorList>
    </citation>
    <scope>NUCLEOTIDE SEQUENCE [LARGE SCALE GENOMIC DNA]</scope>
    <source>
        <strain evidence="8 9">LMG 18435</strain>
    </source>
</reference>
<dbReference type="InterPro" id="IPR011055">
    <property type="entry name" value="Dup_hybrid_motif"/>
</dbReference>
<keyword evidence="4" id="KW-0808">Transferase</keyword>
<proteinExistence type="predicted"/>
<organism evidence="8 9">
    <name type="scientific">Heyndrickxia shackletonii</name>
    <dbReference type="NCBI Taxonomy" id="157838"/>
    <lineage>
        <taxon>Bacteria</taxon>
        <taxon>Bacillati</taxon>
        <taxon>Bacillota</taxon>
        <taxon>Bacilli</taxon>
        <taxon>Bacillales</taxon>
        <taxon>Bacillaceae</taxon>
        <taxon>Heyndrickxia</taxon>
    </lineage>
</organism>
<dbReference type="FunFam" id="2.70.70.10:FF:000001">
    <property type="entry name" value="PTS system glucose-specific IIA component"/>
    <property type="match status" value="1"/>
</dbReference>
<accession>A0A0Q3TF16</accession>
<dbReference type="PATRIC" id="fig|157838.3.peg.717"/>
<dbReference type="InterPro" id="IPR050890">
    <property type="entry name" value="PTS_EIIA_component"/>
</dbReference>
<comment type="subcellular location">
    <subcellularLocation>
        <location evidence="1">Cytoplasm</location>
    </subcellularLocation>
</comment>
<keyword evidence="6" id="KW-0418">Kinase</keyword>
<comment type="caution">
    <text evidence="8">The sequence shown here is derived from an EMBL/GenBank/DDBJ whole genome shotgun (WGS) entry which is preliminary data.</text>
</comment>
<evidence type="ECO:0000313" key="8">
    <source>
        <dbReference type="EMBL" id="KQL52638.1"/>
    </source>
</evidence>
<dbReference type="InterPro" id="IPR001127">
    <property type="entry name" value="PTS_EIIA_1_perm"/>
</dbReference>
<dbReference type="Pfam" id="PF00358">
    <property type="entry name" value="PTS_EIIA_1"/>
    <property type="match status" value="1"/>
</dbReference>
<dbReference type="EMBL" id="LJJC01000004">
    <property type="protein sequence ID" value="KQL52638.1"/>
    <property type="molecule type" value="Genomic_DNA"/>
</dbReference>
<keyword evidence="5" id="KW-0598">Phosphotransferase system</keyword>
<evidence type="ECO:0000256" key="6">
    <source>
        <dbReference type="ARBA" id="ARBA00022777"/>
    </source>
</evidence>
<dbReference type="Proteomes" id="UP000051888">
    <property type="component" value="Unassembled WGS sequence"/>
</dbReference>
<keyword evidence="9" id="KW-1185">Reference proteome</keyword>
<dbReference type="SUPFAM" id="SSF51261">
    <property type="entry name" value="Duplicated hybrid motif"/>
    <property type="match status" value="1"/>
</dbReference>
<evidence type="ECO:0000259" key="7">
    <source>
        <dbReference type="PROSITE" id="PS51093"/>
    </source>
</evidence>
<dbReference type="GO" id="GO:0005737">
    <property type="term" value="C:cytoplasm"/>
    <property type="evidence" value="ECO:0007669"/>
    <property type="project" value="UniProtKB-SubCell"/>
</dbReference>
<keyword evidence="2" id="KW-0813">Transport</keyword>
<dbReference type="PANTHER" id="PTHR45008">
    <property type="entry name" value="PTS SYSTEM GLUCOSE-SPECIFIC EIIA COMPONENT"/>
    <property type="match status" value="1"/>
</dbReference>
<evidence type="ECO:0000256" key="2">
    <source>
        <dbReference type="ARBA" id="ARBA00022448"/>
    </source>
</evidence>
<evidence type="ECO:0000313" key="9">
    <source>
        <dbReference type="Proteomes" id="UP000051888"/>
    </source>
</evidence>
<dbReference type="NCBIfam" id="TIGR00830">
    <property type="entry name" value="PTBA"/>
    <property type="match status" value="1"/>
</dbReference>
<name>A0A0Q3TF16_9BACI</name>
<dbReference type="OrthoDB" id="92465at2"/>
<protein>
    <submittedName>
        <fullName evidence="8">PTS glucose transporter subunit IIA</fullName>
    </submittedName>
</protein>
<evidence type="ECO:0000256" key="3">
    <source>
        <dbReference type="ARBA" id="ARBA00022597"/>
    </source>
</evidence>
<dbReference type="PROSITE" id="PS51093">
    <property type="entry name" value="PTS_EIIA_TYPE_1"/>
    <property type="match status" value="1"/>
</dbReference>
<gene>
    <name evidence="8" type="ORF">AN964_03230</name>
</gene>
<dbReference type="AlphaFoldDB" id="A0A0Q3TF16"/>
<evidence type="ECO:0000256" key="1">
    <source>
        <dbReference type="ARBA" id="ARBA00004496"/>
    </source>
</evidence>
<feature type="domain" description="PTS EIIA type-1" evidence="7">
    <location>
        <begin position="29"/>
        <end position="133"/>
    </location>
</feature>
<dbReference type="GO" id="GO:0016301">
    <property type="term" value="F:kinase activity"/>
    <property type="evidence" value="ECO:0007669"/>
    <property type="project" value="UniProtKB-KW"/>
</dbReference>
<dbReference type="RefSeq" id="WP_055738336.1">
    <property type="nucleotide sequence ID" value="NZ_JAAIWL010000016.1"/>
</dbReference>
<evidence type="ECO:0000256" key="4">
    <source>
        <dbReference type="ARBA" id="ARBA00022679"/>
    </source>
</evidence>
<dbReference type="GO" id="GO:0009401">
    <property type="term" value="P:phosphoenolpyruvate-dependent sugar phosphotransferase system"/>
    <property type="evidence" value="ECO:0007669"/>
    <property type="project" value="UniProtKB-KW"/>
</dbReference>
<dbReference type="PANTHER" id="PTHR45008:SF1">
    <property type="entry name" value="PTS SYSTEM GLUCOSE-SPECIFIC EIIA COMPONENT"/>
    <property type="match status" value="1"/>
</dbReference>